<sequence length="479" mass="53405">MPAQPEFVVRIVSIDYYLTRPTIGVDLCYSHLEGTTIEQVPVIRIFGATPTGQKTCLHLHKAFPYFYVAYQEALPSDAAAVQAYLRRMAQSIEAAMRGAAAPGAPRRQHVYSVQLVRGRAFYGYHADEQLFIKIILFNPMEVGKVAALMQNGAVLGRSFQPHEAHVPYLLQLKVDFNLYGMGYMRMKRVLFRGSVPEHHQRERTGWRAKPVVVQFEDGSIGSQEFGPSPHVPLGAAQSDLPASQQPPAYWTASTVPSDWLWERAGAGARVPEKLSCCELEVDACVEDILNRQELVRVPLDDAPDELRLVESLAPIQQDPAQPLQELDPHVREVMEWMQQHADSDREEEEDYLMLLANQAITQRGEASQGVTQQDMLQRAQAAATSLASQSQHEVEAILECSQPVQPDYDDGQEEVQAPATSPNLMEQAILVQPALRPVGGALHDMVPYPFAHHKALRLLARGRDRQSQRLGDQMVPLAA</sequence>
<dbReference type="GO" id="GO:0005634">
    <property type="term" value="C:nucleus"/>
    <property type="evidence" value="ECO:0007669"/>
    <property type="project" value="TreeGrafter"/>
</dbReference>
<dbReference type="Gene3D" id="3.30.342.10">
    <property type="entry name" value="DNA Polymerase, chain B, domain 1"/>
    <property type="match status" value="1"/>
</dbReference>
<evidence type="ECO:0000313" key="5">
    <source>
        <dbReference type="Proteomes" id="UP001489004"/>
    </source>
</evidence>
<evidence type="ECO:0000256" key="1">
    <source>
        <dbReference type="ARBA" id="ARBA00049244"/>
    </source>
</evidence>
<dbReference type="InterPro" id="IPR056435">
    <property type="entry name" value="DPOD/Z_N"/>
</dbReference>
<dbReference type="AlphaFoldDB" id="A0AAW1RAB3"/>
<keyword evidence="5" id="KW-1185">Reference proteome</keyword>
<dbReference type="GO" id="GO:0003887">
    <property type="term" value="F:DNA-directed DNA polymerase activity"/>
    <property type="evidence" value="ECO:0007669"/>
    <property type="project" value="UniProtKB-EC"/>
</dbReference>
<comment type="catalytic activity">
    <reaction evidence="1">
        <text>DNA(n) + a 2'-deoxyribonucleoside 5'-triphosphate = DNA(n+1) + diphosphate</text>
        <dbReference type="Rhea" id="RHEA:22508"/>
        <dbReference type="Rhea" id="RHEA-COMP:17339"/>
        <dbReference type="Rhea" id="RHEA-COMP:17340"/>
        <dbReference type="ChEBI" id="CHEBI:33019"/>
        <dbReference type="ChEBI" id="CHEBI:61560"/>
        <dbReference type="ChEBI" id="CHEBI:173112"/>
        <dbReference type="EC" id="2.7.7.7"/>
    </reaction>
</comment>
<dbReference type="InterPro" id="IPR012337">
    <property type="entry name" value="RNaseH-like_sf"/>
</dbReference>
<evidence type="ECO:0008006" key="6">
    <source>
        <dbReference type="Google" id="ProtNLM"/>
    </source>
</evidence>
<dbReference type="InterPro" id="IPR056447">
    <property type="entry name" value="REV3_N"/>
</dbReference>
<comment type="caution">
    <text evidence="4">The sequence shown here is derived from an EMBL/GenBank/DDBJ whole genome shotgun (WGS) entry which is preliminary data.</text>
</comment>
<dbReference type="PANTHER" id="PTHR45812">
    <property type="entry name" value="DNA POLYMERASE ZETA CATALYTIC SUBUNIT"/>
    <property type="match status" value="1"/>
</dbReference>
<dbReference type="EMBL" id="JALJOR010000001">
    <property type="protein sequence ID" value="KAK9830528.1"/>
    <property type="molecule type" value="Genomic_DNA"/>
</dbReference>
<dbReference type="GO" id="GO:0016035">
    <property type="term" value="C:zeta DNA polymerase complex"/>
    <property type="evidence" value="ECO:0007669"/>
    <property type="project" value="InterPro"/>
</dbReference>
<accession>A0AAW1RAB3</accession>
<proteinExistence type="predicted"/>
<dbReference type="Pfam" id="PF24055">
    <property type="entry name" value="POL3_N"/>
    <property type="match status" value="1"/>
</dbReference>
<dbReference type="SUPFAM" id="SSF53098">
    <property type="entry name" value="Ribonuclease H-like"/>
    <property type="match status" value="1"/>
</dbReference>
<dbReference type="Pfam" id="PF24065">
    <property type="entry name" value="REV3_N"/>
    <property type="match status" value="1"/>
</dbReference>
<evidence type="ECO:0000259" key="2">
    <source>
        <dbReference type="Pfam" id="PF24055"/>
    </source>
</evidence>
<feature type="domain" description="DNA polymerase zeta catalytic subunit N-terminal" evidence="3">
    <location>
        <begin position="6"/>
        <end position="60"/>
    </location>
</feature>
<organism evidence="4 5">
    <name type="scientific">[Myrmecia] bisecta</name>
    <dbReference type="NCBI Taxonomy" id="41462"/>
    <lineage>
        <taxon>Eukaryota</taxon>
        <taxon>Viridiplantae</taxon>
        <taxon>Chlorophyta</taxon>
        <taxon>core chlorophytes</taxon>
        <taxon>Trebouxiophyceae</taxon>
        <taxon>Trebouxiales</taxon>
        <taxon>Trebouxiaceae</taxon>
        <taxon>Myrmecia</taxon>
    </lineage>
</organism>
<protein>
    <recommendedName>
        <fullName evidence="6">DNA polymerase zeta catalytic subunit</fullName>
    </recommendedName>
</protein>
<dbReference type="GO" id="GO:0042276">
    <property type="term" value="P:error-prone translesion synthesis"/>
    <property type="evidence" value="ECO:0007669"/>
    <property type="project" value="TreeGrafter"/>
</dbReference>
<dbReference type="Proteomes" id="UP001489004">
    <property type="component" value="Unassembled WGS sequence"/>
</dbReference>
<dbReference type="PANTHER" id="PTHR45812:SF1">
    <property type="entry name" value="DNA POLYMERASE ZETA CATALYTIC SUBUNIT"/>
    <property type="match status" value="1"/>
</dbReference>
<feature type="domain" description="DNA polymerase delta/zeta catalytic subunit N-terminal" evidence="2">
    <location>
        <begin position="62"/>
        <end position="142"/>
    </location>
</feature>
<evidence type="ECO:0000259" key="3">
    <source>
        <dbReference type="Pfam" id="PF24065"/>
    </source>
</evidence>
<reference evidence="4 5" key="1">
    <citation type="journal article" date="2024" name="Nat. Commun.">
        <title>Phylogenomics reveals the evolutionary origins of lichenization in chlorophyte algae.</title>
        <authorList>
            <person name="Puginier C."/>
            <person name="Libourel C."/>
            <person name="Otte J."/>
            <person name="Skaloud P."/>
            <person name="Haon M."/>
            <person name="Grisel S."/>
            <person name="Petersen M."/>
            <person name="Berrin J.G."/>
            <person name="Delaux P.M."/>
            <person name="Dal Grande F."/>
            <person name="Keller J."/>
        </authorList>
    </citation>
    <scope>NUCLEOTIDE SEQUENCE [LARGE SCALE GENOMIC DNA]</scope>
    <source>
        <strain evidence="4 5">SAG 2043</strain>
    </source>
</reference>
<dbReference type="InterPro" id="IPR030559">
    <property type="entry name" value="PolZ_Rev3"/>
</dbReference>
<dbReference type="GO" id="GO:0000724">
    <property type="term" value="P:double-strand break repair via homologous recombination"/>
    <property type="evidence" value="ECO:0007669"/>
    <property type="project" value="TreeGrafter"/>
</dbReference>
<name>A0AAW1RAB3_9CHLO</name>
<gene>
    <name evidence="4" type="ORF">WJX72_012277</name>
</gene>
<evidence type="ECO:0000313" key="4">
    <source>
        <dbReference type="EMBL" id="KAK9830528.1"/>
    </source>
</evidence>